<evidence type="ECO:0000256" key="1">
    <source>
        <dbReference type="SAM" id="MobiDB-lite"/>
    </source>
</evidence>
<dbReference type="OrthoDB" id="421226at2759"/>
<keyword evidence="3" id="KW-1185">Reference proteome</keyword>
<evidence type="ECO:0000313" key="2">
    <source>
        <dbReference type="EMBL" id="EDW26827.1"/>
    </source>
</evidence>
<feature type="compositionally biased region" description="Polar residues" evidence="1">
    <location>
        <begin position="188"/>
        <end position="197"/>
    </location>
</feature>
<dbReference type="HOGENOM" id="CLU_861298_0_0_1"/>
<dbReference type="OMA" id="HCGCTTT"/>
<feature type="region of interest" description="Disordered" evidence="1">
    <location>
        <begin position="75"/>
        <end position="148"/>
    </location>
</feature>
<dbReference type="AlphaFoldDB" id="B4GVY2"/>
<proteinExistence type="predicted"/>
<reference evidence="2 3" key="1">
    <citation type="journal article" date="2007" name="Nature">
        <title>Evolution of genes and genomes on the Drosophila phylogeny.</title>
        <authorList>
            <consortium name="Drosophila 12 Genomes Consortium"/>
            <person name="Clark A.G."/>
            <person name="Eisen M.B."/>
            <person name="Smith D.R."/>
            <person name="Bergman C.M."/>
            <person name="Oliver B."/>
            <person name="Markow T.A."/>
            <person name="Kaufman T.C."/>
            <person name="Kellis M."/>
            <person name="Gelbart W."/>
            <person name="Iyer V.N."/>
            <person name="Pollard D.A."/>
            <person name="Sackton T.B."/>
            <person name="Larracuente A.M."/>
            <person name="Singh N.D."/>
            <person name="Abad J.P."/>
            <person name="Abt D.N."/>
            <person name="Adryan B."/>
            <person name="Aguade M."/>
            <person name="Akashi H."/>
            <person name="Anderson W.W."/>
            <person name="Aquadro C.F."/>
            <person name="Ardell D.H."/>
            <person name="Arguello R."/>
            <person name="Artieri C.G."/>
            <person name="Barbash D.A."/>
            <person name="Barker D."/>
            <person name="Barsanti P."/>
            <person name="Batterham P."/>
            <person name="Batzoglou S."/>
            <person name="Begun D."/>
            <person name="Bhutkar A."/>
            <person name="Blanco E."/>
            <person name="Bosak S.A."/>
            <person name="Bradley R.K."/>
            <person name="Brand A.D."/>
            <person name="Brent M.R."/>
            <person name="Brooks A.N."/>
            <person name="Brown R.H."/>
            <person name="Butlin R.K."/>
            <person name="Caggese C."/>
            <person name="Calvi B.R."/>
            <person name="Bernardo de Carvalho A."/>
            <person name="Caspi A."/>
            <person name="Castrezana S."/>
            <person name="Celniker S.E."/>
            <person name="Chang J.L."/>
            <person name="Chapple C."/>
            <person name="Chatterji S."/>
            <person name="Chinwalla A."/>
            <person name="Civetta A."/>
            <person name="Clifton S.W."/>
            <person name="Comeron J.M."/>
            <person name="Costello J.C."/>
            <person name="Coyne J.A."/>
            <person name="Daub J."/>
            <person name="David R.G."/>
            <person name="Delcher A.L."/>
            <person name="Delehaunty K."/>
            <person name="Do C.B."/>
            <person name="Ebling H."/>
            <person name="Edwards K."/>
            <person name="Eickbush T."/>
            <person name="Evans J.D."/>
            <person name="Filipski A."/>
            <person name="Findeiss S."/>
            <person name="Freyhult E."/>
            <person name="Fulton L."/>
            <person name="Fulton R."/>
            <person name="Garcia A.C."/>
            <person name="Gardiner A."/>
            <person name="Garfield D.A."/>
            <person name="Garvin B.E."/>
            <person name="Gibson G."/>
            <person name="Gilbert D."/>
            <person name="Gnerre S."/>
            <person name="Godfrey J."/>
            <person name="Good R."/>
            <person name="Gotea V."/>
            <person name="Gravely B."/>
            <person name="Greenberg A.J."/>
            <person name="Griffiths-Jones S."/>
            <person name="Gross S."/>
            <person name="Guigo R."/>
            <person name="Gustafson E.A."/>
            <person name="Haerty W."/>
            <person name="Hahn M.W."/>
            <person name="Halligan D.L."/>
            <person name="Halpern A.L."/>
            <person name="Halter G.M."/>
            <person name="Han M.V."/>
            <person name="Heger A."/>
            <person name="Hillier L."/>
            <person name="Hinrichs A.S."/>
            <person name="Holmes I."/>
            <person name="Hoskins R.A."/>
            <person name="Hubisz M.J."/>
            <person name="Hultmark D."/>
            <person name="Huntley M.A."/>
            <person name="Jaffe D.B."/>
            <person name="Jagadeeshan S."/>
            <person name="Jeck W.R."/>
            <person name="Johnson J."/>
            <person name="Jones C.D."/>
            <person name="Jordan W.C."/>
            <person name="Karpen G.H."/>
            <person name="Kataoka E."/>
            <person name="Keightley P.D."/>
            <person name="Kheradpour P."/>
            <person name="Kirkness E.F."/>
            <person name="Koerich L.B."/>
            <person name="Kristiansen K."/>
            <person name="Kudrna D."/>
            <person name="Kulathinal R.J."/>
            <person name="Kumar S."/>
            <person name="Kwok R."/>
            <person name="Lander E."/>
            <person name="Langley C.H."/>
            <person name="Lapoint R."/>
            <person name="Lazzaro B.P."/>
            <person name="Lee S.J."/>
            <person name="Levesque L."/>
            <person name="Li R."/>
            <person name="Lin C.F."/>
            <person name="Lin M.F."/>
            <person name="Lindblad-Toh K."/>
            <person name="Llopart A."/>
            <person name="Long M."/>
            <person name="Low L."/>
            <person name="Lozovsky E."/>
            <person name="Lu J."/>
            <person name="Luo M."/>
            <person name="Machado C.A."/>
            <person name="Makalowski W."/>
            <person name="Marzo M."/>
            <person name="Matsuda M."/>
            <person name="Matzkin L."/>
            <person name="McAllister B."/>
            <person name="McBride C.S."/>
            <person name="McKernan B."/>
            <person name="McKernan K."/>
            <person name="Mendez-Lago M."/>
            <person name="Minx P."/>
            <person name="Mollenhauer M.U."/>
            <person name="Montooth K."/>
            <person name="Mount S.M."/>
            <person name="Mu X."/>
            <person name="Myers E."/>
            <person name="Negre B."/>
            <person name="Newfeld S."/>
            <person name="Nielsen R."/>
            <person name="Noor M.A."/>
            <person name="O'Grady P."/>
            <person name="Pachter L."/>
            <person name="Papaceit M."/>
            <person name="Parisi M.J."/>
            <person name="Parisi M."/>
            <person name="Parts L."/>
            <person name="Pedersen J.S."/>
            <person name="Pesole G."/>
            <person name="Phillippy A.M."/>
            <person name="Ponting C.P."/>
            <person name="Pop M."/>
            <person name="Porcelli D."/>
            <person name="Powell J.R."/>
            <person name="Prohaska S."/>
            <person name="Pruitt K."/>
            <person name="Puig M."/>
            <person name="Quesneville H."/>
            <person name="Ram K.R."/>
            <person name="Rand D."/>
            <person name="Rasmussen M.D."/>
            <person name="Reed L.K."/>
            <person name="Reenan R."/>
            <person name="Reily A."/>
            <person name="Remington K.A."/>
            <person name="Rieger T.T."/>
            <person name="Ritchie M.G."/>
            <person name="Robin C."/>
            <person name="Rogers Y.H."/>
            <person name="Rohde C."/>
            <person name="Rozas J."/>
            <person name="Rubenfield M.J."/>
            <person name="Ruiz A."/>
            <person name="Russo S."/>
            <person name="Salzberg S.L."/>
            <person name="Sanchez-Gracia A."/>
            <person name="Saranga D.J."/>
            <person name="Sato H."/>
            <person name="Schaeffer S.W."/>
            <person name="Schatz M.C."/>
            <person name="Schlenke T."/>
            <person name="Schwartz R."/>
            <person name="Segarra C."/>
            <person name="Singh R.S."/>
            <person name="Sirot L."/>
            <person name="Sirota M."/>
            <person name="Sisneros N.B."/>
            <person name="Smith C.D."/>
            <person name="Smith T.F."/>
            <person name="Spieth J."/>
            <person name="Stage D.E."/>
            <person name="Stark A."/>
            <person name="Stephan W."/>
            <person name="Strausberg R.L."/>
            <person name="Strempel S."/>
            <person name="Sturgill D."/>
            <person name="Sutton G."/>
            <person name="Sutton G.G."/>
            <person name="Tao W."/>
            <person name="Teichmann S."/>
            <person name="Tobari Y.N."/>
            <person name="Tomimura Y."/>
            <person name="Tsolas J.M."/>
            <person name="Valente V.L."/>
            <person name="Venter E."/>
            <person name="Venter J.C."/>
            <person name="Vicario S."/>
            <person name="Vieira F.G."/>
            <person name="Vilella A.J."/>
            <person name="Villasante A."/>
            <person name="Walenz B."/>
            <person name="Wang J."/>
            <person name="Wasserman M."/>
            <person name="Watts T."/>
            <person name="Wilson D."/>
            <person name="Wilson R.K."/>
            <person name="Wing R.A."/>
            <person name="Wolfner M.F."/>
            <person name="Wong A."/>
            <person name="Wong G.K."/>
            <person name="Wu C.I."/>
            <person name="Wu G."/>
            <person name="Yamamoto D."/>
            <person name="Yang H.P."/>
            <person name="Yang S.P."/>
            <person name="Yorke J.A."/>
            <person name="Yoshida K."/>
            <person name="Zdobnov E."/>
            <person name="Zhang P."/>
            <person name="Zhang Y."/>
            <person name="Zimin A.V."/>
            <person name="Baldwin J."/>
            <person name="Abdouelleil A."/>
            <person name="Abdulkadir J."/>
            <person name="Abebe A."/>
            <person name="Abera B."/>
            <person name="Abreu J."/>
            <person name="Acer S.C."/>
            <person name="Aftuck L."/>
            <person name="Alexander A."/>
            <person name="An P."/>
            <person name="Anderson E."/>
            <person name="Anderson S."/>
            <person name="Arachi H."/>
            <person name="Azer M."/>
            <person name="Bachantsang P."/>
            <person name="Barry A."/>
            <person name="Bayul T."/>
            <person name="Berlin A."/>
            <person name="Bessette D."/>
            <person name="Bloom T."/>
            <person name="Blye J."/>
            <person name="Boguslavskiy L."/>
            <person name="Bonnet C."/>
            <person name="Boukhgalter B."/>
            <person name="Bourzgui I."/>
            <person name="Brown A."/>
            <person name="Cahill P."/>
            <person name="Channer S."/>
            <person name="Cheshatsang Y."/>
            <person name="Chuda L."/>
            <person name="Citroen M."/>
            <person name="Collymore A."/>
            <person name="Cooke P."/>
            <person name="Costello M."/>
            <person name="D'Aco K."/>
            <person name="Daza R."/>
            <person name="De Haan G."/>
            <person name="DeGray S."/>
            <person name="DeMaso C."/>
            <person name="Dhargay N."/>
            <person name="Dooley K."/>
            <person name="Dooley E."/>
            <person name="Doricent M."/>
            <person name="Dorje P."/>
            <person name="Dorjee K."/>
            <person name="Dupes A."/>
            <person name="Elong R."/>
            <person name="Falk J."/>
            <person name="Farina A."/>
            <person name="Faro S."/>
            <person name="Ferguson D."/>
            <person name="Fisher S."/>
            <person name="Foley C.D."/>
            <person name="Franke A."/>
            <person name="Friedrich D."/>
            <person name="Gadbois L."/>
            <person name="Gearin G."/>
            <person name="Gearin C.R."/>
            <person name="Giannoukos G."/>
            <person name="Goode T."/>
            <person name="Graham J."/>
            <person name="Grandbois E."/>
            <person name="Grewal S."/>
            <person name="Gyaltsen K."/>
            <person name="Hafez N."/>
            <person name="Hagos B."/>
            <person name="Hall J."/>
            <person name="Henson C."/>
            <person name="Hollinger A."/>
            <person name="Honan T."/>
            <person name="Huard M.D."/>
            <person name="Hughes L."/>
            <person name="Hurhula B."/>
            <person name="Husby M.E."/>
            <person name="Kamat A."/>
            <person name="Kanga B."/>
            <person name="Kashin S."/>
            <person name="Khazanovich D."/>
            <person name="Kisner P."/>
            <person name="Lance K."/>
            <person name="Lara M."/>
            <person name="Lee W."/>
            <person name="Lennon N."/>
            <person name="Letendre F."/>
            <person name="LeVine R."/>
            <person name="Lipovsky A."/>
            <person name="Liu X."/>
            <person name="Liu J."/>
            <person name="Liu S."/>
            <person name="Lokyitsang T."/>
            <person name="Lokyitsang Y."/>
            <person name="Lubonja R."/>
            <person name="Lui A."/>
            <person name="MacDonald P."/>
            <person name="Magnisalis V."/>
            <person name="Maru K."/>
            <person name="Matthews C."/>
            <person name="McCusker W."/>
            <person name="McDonough S."/>
            <person name="Mehta T."/>
            <person name="Meldrim J."/>
            <person name="Meneus L."/>
            <person name="Mihai O."/>
            <person name="Mihalev A."/>
            <person name="Mihova T."/>
            <person name="Mittelman R."/>
            <person name="Mlenga V."/>
            <person name="Montmayeur A."/>
            <person name="Mulrain L."/>
            <person name="Navidi A."/>
            <person name="Naylor J."/>
            <person name="Negash T."/>
            <person name="Nguyen T."/>
            <person name="Nguyen N."/>
            <person name="Nicol R."/>
            <person name="Norbu C."/>
            <person name="Norbu N."/>
            <person name="Novod N."/>
            <person name="O'Neill B."/>
            <person name="Osman S."/>
            <person name="Markiewicz E."/>
            <person name="Oyono O.L."/>
            <person name="Patti C."/>
            <person name="Phunkhang P."/>
            <person name="Pierre F."/>
            <person name="Priest M."/>
            <person name="Raghuraman S."/>
            <person name="Rege F."/>
            <person name="Reyes R."/>
            <person name="Rise C."/>
            <person name="Rogov P."/>
            <person name="Ross K."/>
            <person name="Ryan E."/>
            <person name="Settipalli S."/>
            <person name="Shea T."/>
            <person name="Sherpa N."/>
            <person name="Shi L."/>
            <person name="Shih D."/>
            <person name="Sparrow T."/>
            <person name="Spaulding J."/>
            <person name="Stalker J."/>
            <person name="Stange-Thomann N."/>
            <person name="Stavropoulos S."/>
            <person name="Stone C."/>
            <person name="Strader C."/>
            <person name="Tesfaye S."/>
            <person name="Thomson T."/>
            <person name="Thoulutsang Y."/>
            <person name="Thoulutsang D."/>
            <person name="Topham K."/>
            <person name="Topping I."/>
            <person name="Tsamla T."/>
            <person name="Vassiliev H."/>
            <person name="Vo A."/>
            <person name="Wangchuk T."/>
            <person name="Wangdi T."/>
            <person name="Weiand M."/>
            <person name="Wilkinson J."/>
            <person name="Wilson A."/>
            <person name="Yadav S."/>
            <person name="Young G."/>
            <person name="Yu Q."/>
            <person name="Zembek L."/>
            <person name="Zhong D."/>
            <person name="Zimmer A."/>
            <person name="Zwirko Z."/>
            <person name="Jaffe D.B."/>
            <person name="Alvarez P."/>
            <person name="Brockman W."/>
            <person name="Butler J."/>
            <person name="Chin C."/>
            <person name="Gnerre S."/>
            <person name="Grabherr M."/>
            <person name="Kleber M."/>
            <person name="Mauceli E."/>
            <person name="MacCallum I."/>
        </authorList>
    </citation>
    <scope>NUCLEOTIDE SEQUENCE [LARGE SCALE GENOMIC DNA]</scope>
    <source>
        <strain evidence="3">MSH-3 / Tucson 14011-0111.49</strain>
    </source>
</reference>
<sequence>MKLSVSAYRAHASAHKKILSSGYHSQLNYGSTGAAASSSSSGATATGLYTMETHDHEHGAGKFVKDVARQIHDCNSDTDVISPTGTSSSGGGAGGASGVAGGAAAGESSGGYHKRHHKMAHDDDNHSAPHSSDSKSPSQRSASSSQMACGCAHSSLGYTEKDRLIVTPGQGQRQQHPRQRRQVRLLQNSPSSDQSNGTLVAQRLINSGSSTKMKTLSSFISEHPEELAQQCRVQANPNATGNGNGQQTTKWKSLRAVMAYYCSLRRIKRNVAH</sequence>
<dbReference type="eggNOG" id="ENOG502TAVV">
    <property type="taxonomic scope" value="Eukaryota"/>
</dbReference>
<feature type="region of interest" description="Disordered" evidence="1">
    <location>
        <begin position="167"/>
        <end position="197"/>
    </location>
</feature>
<name>B4GVY2_DROPE</name>
<dbReference type="PhylomeDB" id="B4GVY2"/>
<protein>
    <submittedName>
        <fullName evidence="2">GL14739</fullName>
    </submittedName>
</protein>
<feature type="compositionally biased region" description="Gly residues" evidence="1">
    <location>
        <begin position="88"/>
        <end position="104"/>
    </location>
</feature>
<dbReference type="EMBL" id="CH479193">
    <property type="protein sequence ID" value="EDW26827.1"/>
    <property type="molecule type" value="Genomic_DNA"/>
</dbReference>
<evidence type="ECO:0000313" key="3">
    <source>
        <dbReference type="Proteomes" id="UP000008744"/>
    </source>
</evidence>
<accession>B4GVY2</accession>
<dbReference type="Proteomes" id="UP000008744">
    <property type="component" value="Unassembled WGS sequence"/>
</dbReference>
<gene>
    <name evidence="2" type="primary">Dper\GL14739</name>
    <name evidence="2" type="ORF">Dper_GL14739</name>
</gene>
<feature type="compositionally biased region" description="Low complexity" evidence="1">
    <location>
        <begin position="128"/>
        <end position="146"/>
    </location>
</feature>
<organism evidence="3">
    <name type="scientific">Drosophila persimilis</name>
    <name type="common">Fruit fly</name>
    <dbReference type="NCBI Taxonomy" id="7234"/>
    <lineage>
        <taxon>Eukaryota</taxon>
        <taxon>Metazoa</taxon>
        <taxon>Ecdysozoa</taxon>
        <taxon>Arthropoda</taxon>
        <taxon>Hexapoda</taxon>
        <taxon>Insecta</taxon>
        <taxon>Pterygota</taxon>
        <taxon>Neoptera</taxon>
        <taxon>Endopterygota</taxon>
        <taxon>Diptera</taxon>
        <taxon>Brachycera</taxon>
        <taxon>Muscomorpha</taxon>
        <taxon>Ephydroidea</taxon>
        <taxon>Drosophilidae</taxon>
        <taxon>Drosophila</taxon>
        <taxon>Sophophora</taxon>
    </lineage>
</organism>